<keyword evidence="3 5" id="KW-0479">Metal-binding</keyword>
<evidence type="ECO:0000256" key="5">
    <source>
        <dbReference type="HAMAP-Rule" id="MF_00265"/>
    </source>
</evidence>
<dbReference type="InterPro" id="IPR029060">
    <property type="entry name" value="PIN-like_dom_sf"/>
</dbReference>
<comment type="cofactor">
    <cofactor evidence="5">
        <name>Mg(2+)</name>
        <dbReference type="ChEBI" id="CHEBI:18420"/>
    </cofactor>
</comment>
<dbReference type="GO" id="GO:0004521">
    <property type="term" value="F:RNA endonuclease activity"/>
    <property type="evidence" value="ECO:0007669"/>
    <property type="project" value="InterPro"/>
</dbReference>
<keyword evidence="4 5" id="KW-0378">Hydrolase</keyword>
<protein>
    <recommendedName>
        <fullName evidence="5">Ribonuclease VapC</fullName>
        <shortName evidence="5">RNase VapC</shortName>
        <ecNumber evidence="5">3.1.-.-</ecNumber>
    </recommendedName>
    <alternativeName>
        <fullName evidence="5">Toxin VapC</fullName>
    </alternativeName>
</protein>
<dbReference type="Proteomes" id="UP000178606">
    <property type="component" value="Unassembled WGS sequence"/>
</dbReference>
<proteinExistence type="inferred from homology"/>
<comment type="function">
    <text evidence="5">Toxic component of a toxin-antitoxin (TA) system. An RNase.</text>
</comment>
<keyword evidence="2 5" id="KW-0540">Nuclease</keyword>
<keyword evidence="5" id="KW-0800">Toxin</keyword>
<dbReference type="InterPro" id="IPR039018">
    <property type="entry name" value="VapC20-like"/>
</dbReference>
<evidence type="ECO:0000256" key="1">
    <source>
        <dbReference type="ARBA" id="ARBA00022649"/>
    </source>
</evidence>
<accession>A0A1F6CAL6</accession>
<feature type="domain" description="PIN" evidence="6">
    <location>
        <begin position="1"/>
        <end position="125"/>
    </location>
</feature>
<evidence type="ECO:0000256" key="2">
    <source>
        <dbReference type="ARBA" id="ARBA00022722"/>
    </source>
</evidence>
<dbReference type="PANTHER" id="PTHR42188:SF1">
    <property type="entry name" value="23S RRNA-SPECIFIC ENDONUCLEASE VAPC20"/>
    <property type="match status" value="1"/>
</dbReference>
<name>A0A1F6CAL6_HANXR</name>
<dbReference type="HAMAP" id="MF_00265">
    <property type="entry name" value="VapC_Nob1"/>
    <property type="match status" value="1"/>
</dbReference>
<dbReference type="PANTHER" id="PTHR42188">
    <property type="entry name" value="23S RRNA-SPECIFIC ENDONUCLEASE VAPC20"/>
    <property type="match status" value="1"/>
</dbReference>
<feature type="binding site" evidence="5">
    <location>
        <position position="98"/>
    </location>
    <ligand>
        <name>Mg(2+)</name>
        <dbReference type="ChEBI" id="CHEBI:18420"/>
    </ligand>
</feature>
<dbReference type="EMBL" id="MFKF01000329">
    <property type="protein sequence ID" value="OGG46245.1"/>
    <property type="molecule type" value="Genomic_DNA"/>
</dbReference>
<dbReference type="GO" id="GO:0016075">
    <property type="term" value="P:rRNA catabolic process"/>
    <property type="evidence" value="ECO:0007669"/>
    <property type="project" value="TreeGrafter"/>
</dbReference>
<feature type="binding site" evidence="5">
    <location>
        <position position="4"/>
    </location>
    <ligand>
        <name>Mg(2+)</name>
        <dbReference type="ChEBI" id="CHEBI:18420"/>
    </ligand>
</feature>
<dbReference type="GO" id="GO:0000287">
    <property type="term" value="F:magnesium ion binding"/>
    <property type="evidence" value="ECO:0007669"/>
    <property type="project" value="UniProtKB-UniRule"/>
</dbReference>
<evidence type="ECO:0000313" key="7">
    <source>
        <dbReference type="EMBL" id="OGG46245.1"/>
    </source>
</evidence>
<evidence type="ECO:0000256" key="3">
    <source>
        <dbReference type="ARBA" id="ARBA00022723"/>
    </source>
</evidence>
<keyword evidence="5" id="KW-0460">Magnesium</keyword>
<dbReference type="SUPFAM" id="SSF88723">
    <property type="entry name" value="PIN domain-like"/>
    <property type="match status" value="1"/>
</dbReference>
<gene>
    <name evidence="5" type="primary">vapC</name>
    <name evidence="7" type="ORF">A3F84_23745</name>
</gene>
<keyword evidence="1 5" id="KW-1277">Toxin-antitoxin system</keyword>
<organism evidence="7 8">
    <name type="scientific">Handelsmanbacteria sp. (strain RIFCSPLOWO2_12_FULL_64_10)</name>
    <dbReference type="NCBI Taxonomy" id="1817868"/>
    <lineage>
        <taxon>Bacteria</taxon>
        <taxon>Candidatus Handelsmaniibacteriota</taxon>
    </lineage>
</organism>
<evidence type="ECO:0000259" key="6">
    <source>
        <dbReference type="Pfam" id="PF01850"/>
    </source>
</evidence>
<dbReference type="EC" id="3.1.-.-" evidence="5"/>
<comment type="caution">
    <text evidence="7">The sequence shown here is derived from an EMBL/GenBank/DDBJ whole genome shotgun (WGS) entry which is preliminary data.</text>
</comment>
<dbReference type="GO" id="GO:0090729">
    <property type="term" value="F:toxin activity"/>
    <property type="evidence" value="ECO:0007669"/>
    <property type="project" value="UniProtKB-KW"/>
</dbReference>
<dbReference type="InterPro" id="IPR002716">
    <property type="entry name" value="PIN_dom"/>
</dbReference>
<comment type="similarity">
    <text evidence="5">Belongs to the PINc/VapC protein family.</text>
</comment>
<evidence type="ECO:0000313" key="8">
    <source>
        <dbReference type="Proteomes" id="UP000178606"/>
    </source>
</evidence>
<dbReference type="GO" id="GO:0016787">
    <property type="term" value="F:hydrolase activity"/>
    <property type="evidence" value="ECO:0007669"/>
    <property type="project" value="UniProtKB-KW"/>
</dbReference>
<dbReference type="InterPro" id="IPR022907">
    <property type="entry name" value="VapC_family"/>
</dbReference>
<sequence>MLLDTSGLMCLYDKRDRRHADAQRVYRATGQRVTHGYVLAEFQALANARGAPRAEALRFVETLLDNPDVEVVWVDEILHRAAVSFLQARLDKTYSLCDAVSFLLMQQRGITDALTTDRHFEQAGFVRLLKS</sequence>
<dbReference type="Pfam" id="PF01850">
    <property type="entry name" value="PIN"/>
    <property type="match status" value="1"/>
</dbReference>
<dbReference type="Gene3D" id="3.40.50.1010">
    <property type="entry name" value="5'-nuclease"/>
    <property type="match status" value="1"/>
</dbReference>
<reference evidence="7 8" key="1">
    <citation type="journal article" date="2016" name="Nat. Commun.">
        <title>Thousands of microbial genomes shed light on interconnected biogeochemical processes in an aquifer system.</title>
        <authorList>
            <person name="Anantharaman K."/>
            <person name="Brown C.T."/>
            <person name="Hug L.A."/>
            <person name="Sharon I."/>
            <person name="Castelle C.J."/>
            <person name="Probst A.J."/>
            <person name="Thomas B.C."/>
            <person name="Singh A."/>
            <person name="Wilkins M.J."/>
            <person name="Karaoz U."/>
            <person name="Brodie E.L."/>
            <person name="Williams K.H."/>
            <person name="Hubbard S.S."/>
            <person name="Banfield J.F."/>
        </authorList>
    </citation>
    <scope>NUCLEOTIDE SEQUENCE [LARGE SCALE GENOMIC DNA]</scope>
    <source>
        <strain evidence="8">RIFCSPLOWO2_12_FULL_64_10</strain>
    </source>
</reference>
<dbReference type="AlphaFoldDB" id="A0A1F6CAL6"/>
<evidence type="ECO:0000256" key="4">
    <source>
        <dbReference type="ARBA" id="ARBA00022801"/>
    </source>
</evidence>